<evidence type="ECO:0000259" key="5">
    <source>
        <dbReference type="PROSITE" id="PS50931"/>
    </source>
</evidence>
<dbReference type="EMBL" id="CADILN010000010">
    <property type="protein sequence ID" value="CAB4051895.1"/>
    <property type="molecule type" value="Genomic_DNA"/>
</dbReference>
<dbReference type="SUPFAM" id="SSF53850">
    <property type="entry name" value="Periplasmic binding protein-like II"/>
    <property type="match status" value="1"/>
</dbReference>
<dbReference type="InterPro" id="IPR058163">
    <property type="entry name" value="LysR-type_TF_proteobact-type"/>
</dbReference>
<name>A0A6J5KFX9_9BURK</name>
<evidence type="ECO:0000313" key="7">
    <source>
        <dbReference type="Proteomes" id="UP000494102"/>
    </source>
</evidence>
<sequence>MELESNDTEPPLRAIRAFEAFAEHGSIAGAAAELNVTPSAVSHQLHVLETHVQTALTVRKGRALYLTDEGRDYYRSIHSAFTVLRTATRQAQERSMLTQLTIGVTGIFGSNWLLPRIGRFTDAHRDIDISVVYSMHGSYPSDSTDLSIRMGTGRWPGYQATRLLSGVLVPACTPAFARRYGPFRHARDIAQVPLVHDGNRARWAAWFAHAGVRTDRLTGPLLEDGQLTLATVRAELGFGLMRAKIIERELAEGVLVAPLDLTLDIGLDYYLCVRDDVPTGDAVSKLSKWLLSEVRQAG</sequence>
<gene>
    <name evidence="6" type="primary">gcvA_11</name>
    <name evidence="6" type="ORF">LMG9964_05575</name>
</gene>
<dbReference type="SUPFAM" id="SSF46785">
    <property type="entry name" value="Winged helix' DNA-binding domain"/>
    <property type="match status" value="1"/>
</dbReference>
<dbReference type="PANTHER" id="PTHR30537:SF79">
    <property type="entry name" value="TRANSCRIPTIONAL REGULATOR-RELATED"/>
    <property type="match status" value="1"/>
</dbReference>
<accession>A0A6J5KFX9</accession>
<dbReference type="Pfam" id="PF03466">
    <property type="entry name" value="LysR_substrate"/>
    <property type="match status" value="1"/>
</dbReference>
<organism evidence="6 7">
    <name type="scientific">Paraburkholderia phenoliruptrix</name>
    <dbReference type="NCBI Taxonomy" id="252970"/>
    <lineage>
        <taxon>Bacteria</taxon>
        <taxon>Pseudomonadati</taxon>
        <taxon>Pseudomonadota</taxon>
        <taxon>Betaproteobacteria</taxon>
        <taxon>Burkholderiales</taxon>
        <taxon>Burkholderiaceae</taxon>
        <taxon>Paraburkholderia</taxon>
    </lineage>
</organism>
<dbReference type="Pfam" id="PF00126">
    <property type="entry name" value="HTH_1"/>
    <property type="match status" value="1"/>
</dbReference>
<comment type="similarity">
    <text evidence="1">Belongs to the LysR transcriptional regulatory family.</text>
</comment>
<evidence type="ECO:0000256" key="3">
    <source>
        <dbReference type="ARBA" id="ARBA00023125"/>
    </source>
</evidence>
<protein>
    <submittedName>
        <fullName evidence="6">Glycine cleavage system transcriptional activator</fullName>
    </submittedName>
</protein>
<evidence type="ECO:0000256" key="4">
    <source>
        <dbReference type="ARBA" id="ARBA00023163"/>
    </source>
</evidence>
<dbReference type="InterPro" id="IPR036390">
    <property type="entry name" value="WH_DNA-bd_sf"/>
</dbReference>
<evidence type="ECO:0000313" key="6">
    <source>
        <dbReference type="EMBL" id="CAB4051895.1"/>
    </source>
</evidence>
<feature type="domain" description="HTH lysR-type" evidence="5">
    <location>
        <begin position="10"/>
        <end position="67"/>
    </location>
</feature>
<evidence type="ECO:0000256" key="2">
    <source>
        <dbReference type="ARBA" id="ARBA00023015"/>
    </source>
</evidence>
<dbReference type="PROSITE" id="PS50931">
    <property type="entry name" value="HTH_LYSR"/>
    <property type="match status" value="1"/>
</dbReference>
<evidence type="ECO:0000256" key="1">
    <source>
        <dbReference type="ARBA" id="ARBA00009437"/>
    </source>
</evidence>
<proteinExistence type="inferred from homology"/>
<dbReference type="Gene3D" id="3.40.190.10">
    <property type="entry name" value="Periplasmic binding protein-like II"/>
    <property type="match status" value="2"/>
</dbReference>
<dbReference type="GO" id="GO:0006351">
    <property type="term" value="P:DNA-templated transcription"/>
    <property type="evidence" value="ECO:0007669"/>
    <property type="project" value="TreeGrafter"/>
</dbReference>
<dbReference type="InterPro" id="IPR000847">
    <property type="entry name" value="LysR_HTH_N"/>
</dbReference>
<dbReference type="Gene3D" id="1.10.10.10">
    <property type="entry name" value="Winged helix-like DNA-binding domain superfamily/Winged helix DNA-binding domain"/>
    <property type="match status" value="1"/>
</dbReference>
<dbReference type="GO" id="GO:0003700">
    <property type="term" value="F:DNA-binding transcription factor activity"/>
    <property type="evidence" value="ECO:0007669"/>
    <property type="project" value="InterPro"/>
</dbReference>
<reference evidence="6 7" key="1">
    <citation type="submission" date="2020-04" db="EMBL/GenBank/DDBJ databases">
        <authorList>
            <person name="De Canck E."/>
        </authorList>
    </citation>
    <scope>NUCLEOTIDE SEQUENCE [LARGE SCALE GENOMIC DNA]</scope>
    <source>
        <strain evidence="6 7">LMG 9964</strain>
    </source>
</reference>
<dbReference type="PANTHER" id="PTHR30537">
    <property type="entry name" value="HTH-TYPE TRANSCRIPTIONAL REGULATOR"/>
    <property type="match status" value="1"/>
</dbReference>
<dbReference type="InterPro" id="IPR036388">
    <property type="entry name" value="WH-like_DNA-bd_sf"/>
</dbReference>
<dbReference type="RefSeq" id="WP_015004672.1">
    <property type="nucleotide sequence ID" value="NZ_CADILN010000010.1"/>
</dbReference>
<dbReference type="GeneID" id="27801755"/>
<keyword evidence="4" id="KW-0804">Transcription</keyword>
<dbReference type="CDD" id="cd08432">
    <property type="entry name" value="PBP2_GcdR_TrpI_HvrB_AmpR_like"/>
    <property type="match status" value="1"/>
</dbReference>
<dbReference type="Proteomes" id="UP000494102">
    <property type="component" value="Unassembled WGS sequence"/>
</dbReference>
<keyword evidence="3" id="KW-0238">DNA-binding</keyword>
<dbReference type="InterPro" id="IPR005119">
    <property type="entry name" value="LysR_subst-bd"/>
</dbReference>
<dbReference type="GO" id="GO:0043565">
    <property type="term" value="F:sequence-specific DNA binding"/>
    <property type="evidence" value="ECO:0007669"/>
    <property type="project" value="TreeGrafter"/>
</dbReference>
<dbReference type="AlphaFoldDB" id="A0A6J5KFX9"/>
<keyword evidence="2" id="KW-0805">Transcription regulation</keyword>